<organism evidence="17">
    <name type="scientific">freshwater metagenome</name>
    <dbReference type="NCBI Taxonomy" id="449393"/>
    <lineage>
        <taxon>unclassified sequences</taxon>
        <taxon>metagenomes</taxon>
        <taxon>ecological metagenomes</taxon>
    </lineage>
</organism>
<dbReference type="PANTHER" id="PTHR11070">
    <property type="entry name" value="UVRD / RECB / PCRA DNA HELICASE FAMILY MEMBER"/>
    <property type="match status" value="1"/>
</dbReference>
<dbReference type="Gene3D" id="3.90.320.10">
    <property type="match status" value="1"/>
</dbReference>
<evidence type="ECO:0000313" key="17">
    <source>
        <dbReference type="EMBL" id="CAB4573450.1"/>
    </source>
</evidence>
<evidence type="ECO:0000259" key="16">
    <source>
        <dbReference type="PROSITE" id="PS51217"/>
    </source>
</evidence>
<dbReference type="InterPro" id="IPR014016">
    <property type="entry name" value="UvrD-like_ATP-bd"/>
</dbReference>
<keyword evidence="2" id="KW-0540">Nuclease</keyword>
<dbReference type="InterPro" id="IPR038726">
    <property type="entry name" value="PDDEXK_AddAB-type"/>
</dbReference>
<evidence type="ECO:0000256" key="7">
    <source>
        <dbReference type="ARBA" id="ARBA00022839"/>
    </source>
</evidence>
<dbReference type="Pfam" id="PF12705">
    <property type="entry name" value="PDDEXK_1"/>
    <property type="match status" value="1"/>
</dbReference>
<evidence type="ECO:0000256" key="10">
    <source>
        <dbReference type="ARBA" id="ARBA00023204"/>
    </source>
</evidence>
<dbReference type="PROSITE" id="PS51198">
    <property type="entry name" value="UVRD_HELICASE_ATP_BIND"/>
    <property type="match status" value="1"/>
</dbReference>
<reference evidence="17" key="1">
    <citation type="submission" date="2020-05" db="EMBL/GenBank/DDBJ databases">
        <authorList>
            <person name="Chiriac C."/>
            <person name="Salcher M."/>
            <person name="Ghai R."/>
            <person name="Kavagutti S V."/>
        </authorList>
    </citation>
    <scope>NUCLEOTIDE SEQUENCE</scope>
</reference>
<evidence type="ECO:0000256" key="6">
    <source>
        <dbReference type="ARBA" id="ARBA00022806"/>
    </source>
</evidence>
<dbReference type="InterPro" id="IPR011604">
    <property type="entry name" value="PDDEXK-like_dom_sf"/>
</dbReference>
<dbReference type="Pfam" id="PF00580">
    <property type="entry name" value="UvrD-helicase"/>
    <property type="match status" value="1"/>
</dbReference>
<dbReference type="GO" id="GO:0043138">
    <property type="term" value="F:3'-5' DNA helicase activity"/>
    <property type="evidence" value="ECO:0007669"/>
    <property type="project" value="UniProtKB-EC"/>
</dbReference>
<dbReference type="Gene3D" id="1.10.10.160">
    <property type="match status" value="1"/>
</dbReference>
<keyword evidence="11" id="KW-0413">Isomerase</keyword>
<comment type="similarity">
    <text evidence="1">Belongs to the helicase family. UvrD subfamily.</text>
</comment>
<keyword evidence="6" id="KW-0347">Helicase</keyword>
<evidence type="ECO:0000256" key="4">
    <source>
        <dbReference type="ARBA" id="ARBA00022763"/>
    </source>
</evidence>
<dbReference type="InterPro" id="IPR014017">
    <property type="entry name" value="DNA_helicase_UvrD-like_C"/>
</dbReference>
<keyword evidence="3" id="KW-0547">Nucleotide-binding</keyword>
<dbReference type="PANTHER" id="PTHR11070:SF59">
    <property type="entry name" value="DNA 3'-5' HELICASE"/>
    <property type="match status" value="1"/>
</dbReference>
<comment type="catalytic activity">
    <reaction evidence="12">
        <text>Couples ATP hydrolysis with the unwinding of duplex DNA by translocating in the 3'-5' direction.</text>
        <dbReference type="EC" id="5.6.2.4"/>
    </reaction>
</comment>
<accession>A0A6J6EA80</accession>
<dbReference type="Gene3D" id="1.10.486.10">
    <property type="entry name" value="PCRA, domain 4"/>
    <property type="match status" value="1"/>
</dbReference>
<dbReference type="GO" id="GO:0000725">
    <property type="term" value="P:recombinational repair"/>
    <property type="evidence" value="ECO:0007669"/>
    <property type="project" value="TreeGrafter"/>
</dbReference>
<dbReference type="EC" id="5.6.2.4" evidence="13"/>
<evidence type="ECO:0000256" key="5">
    <source>
        <dbReference type="ARBA" id="ARBA00022801"/>
    </source>
</evidence>
<evidence type="ECO:0000256" key="12">
    <source>
        <dbReference type="ARBA" id="ARBA00034617"/>
    </source>
</evidence>
<name>A0A6J6EA80_9ZZZZ</name>
<evidence type="ECO:0000256" key="2">
    <source>
        <dbReference type="ARBA" id="ARBA00022722"/>
    </source>
</evidence>
<evidence type="ECO:0000256" key="13">
    <source>
        <dbReference type="ARBA" id="ARBA00034808"/>
    </source>
</evidence>
<dbReference type="AlphaFoldDB" id="A0A6J6EA80"/>
<feature type="domain" description="UvrD-like helicase C-terminal" evidence="16">
    <location>
        <begin position="253"/>
        <end position="526"/>
    </location>
</feature>
<dbReference type="Gene3D" id="3.40.50.300">
    <property type="entry name" value="P-loop containing nucleotide triphosphate hydrolases"/>
    <property type="match status" value="2"/>
</dbReference>
<dbReference type="InterPro" id="IPR000212">
    <property type="entry name" value="DNA_helicase_UvrD/REP"/>
</dbReference>
<keyword evidence="4" id="KW-0227">DNA damage</keyword>
<keyword evidence="10" id="KW-0234">DNA repair</keyword>
<dbReference type="GO" id="GO:0005829">
    <property type="term" value="C:cytosol"/>
    <property type="evidence" value="ECO:0007669"/>
    <property type="project" value="TreeGrafter"/>
</dbReference>
<dbReference type="GO" id="GO:0033202">
    <property type="term" value="C:DNA helicase complex"/>
    <property type="evidence" value="ECO:0007669"/>
    <property type="project" value="TreeGrafter"/>
</dbReference>
<dbReference type="SUPFAM" id="SSF52540">
    <property type="entry name" value="P-loop containing nucleoside triphosphate hydrolases"/>
    <property type="match status" value="1"/>
</dbReference>
<keyword evidence="7" id="KW-0269">Exonuclease</keyword>
<protein>
    <recommendedName>
        <fullName evidence="13">DNA 3'-5' helicase</fullName>
        <ecNumber evidence="13">5.6.2.4</ecNumber>
    </recommendedName>
</protein>
<evidence type="ECO:0000256" key="14">
    <source>
        <dbReference type="ARBA" id="ARBA00048988"/>
    </source>
</evidence>
<keyword evidence="5" id="KW-0378">Hydrolase</keyword>
<evidence type="ECO:0000256" key="1">
    <source>
        <dbReference type="ARBA" id="ARBA00009922"/>
    </source>
</evidence>
<evidence type="ECO:0000259" key="15">
    <source>
        <dbReference type="PROSITE" id="PS51198"/>
    </source>
</evidence>
<dbReference type="GO" id="GO:0005524">
    <property type="term" value="F:ATP binding"/>
    <property type="evidence" value="ECO:0007669"/>
    <property type="project" value="UniProtKB-KW"/>
</dbReference>
<proteinExistence type="inferred from homology"/>
<dbReference type="InterPro" id="IPR013986">
    <property type="entry name" value="DExx_box_DNA_helicase_dom_sf"/>
</dbReference>
<dbReference type="EMBL" id="CAEZTO010000013">
    <property type="protein sequence ID" value="CAB4573450.1"/>
    <property type="molecule type" value="Genomic_DNA"/>
</dbReference>
<sequence>MVGAPRSGKTSSLRNLVQKLEESVGPDSILVLTPSRLSANRLRDLIALDSSKSAAKPRARSISSFAFDVLQGNSQIRLLSGAAQERLLSRMVRDAEARKAGARWGIESQTLKLAGFVQELRDLLSVIIENSISNEQLIKLQAEFPSLKLQVAIDLLPGYREELALQGLLDPSQLAVAAIADYQTHSYSHVLVDDAQNLTPGQLRLVEKLFESAEGYLFGDPDSAVLGFRASAAGSFIELARKLSFAELTLDSQASDGDAAGLLGHLAGRIPVSLFSDHRPKPNAKQLAGYLFSSLIEETDWLASQLRKEHLSGTAWSEIAVVARTRTQLEQLSRELTARKVPVKIIGVQRSLVDQPMALALLDFLVVGLGEPTLDQIEQLLLSPLVGLDSIQLREIRRLIIPARQSGKSAQVALVELLGESDSPKFLNHLTSALAELRALSDPLCHQAVSIGWKVLSKQRVDALVDSDLDAALELFAAAQRFDDRAEGSALEFALIQLQSRIPEDSLAPISRVPAVTLATPAQLSGEYKVVAIPRLQEGIWPNLNPRNTLLGASSLQAYWLGRIASPLMPTKSELADELRLFYRSVGASSNTVLLSAMQDESEQPSQFFQLGKLDLIPSQPLEFDLRKLVGRLRRSLLAGDQSAAGSLAALAVLGVPGAHPGSWQGLLPISSEEPLSSATDSIAASRIEAFEKCPLHWFVSSFGMDSVGFQAALGTLLHAALENSSSITPTEYVNQHWQEIEFDSALTERKVRKEAVKMAGLIEQYLQTEPELIAAEQGFAIEVAGLRIVGKIDRIENTPAGPLAVDLKTGKKIPTKKEAAANRQLSIYQLAIEQTQKVQTVGGKLVNIGDGKLKQLEQPALSEQDRTELLELAKRITQQLDESYLTSFDEHCSQDGNCQLLLKRVITGG</sequence>
<gene>
    <name evidence="17" type="ORF">UFOPK1693_00880</name>
</gene>
<dbReference type="GO" id="GO:0004527">
    <property type="term" value="F:exonuclease activity"/>
    <property type="evidence" value="ECO:0007669"/>
    <property type="project" value="UniProtKB-KW"/>
</dbReference>
<comment type="catalytic activity">
    <reaction evidence="14">
        <text>ATP + H2O = ADP + phosphate + H(+)</text>
        <dbReference type="Rhea" id="RHEA:13065"/>
        <dbReference type="ChEBI" id="CHEBI:15377"/>
        <dbReference type="ChEBI" id="CHEBI:15378"/>
        <dbReference type="ChEBI" id="CHEBI:30616"/>
        <dbReference type="ChEBI" id="CHEBI:43474"/>
        <dbReference type="ChEBI" id="CHEBI:456216"/>
        <dbReference type="EC" id="5.6.2.4"/>
    </reaction>
</comment>
<dbReference type="PROSITE" id="PS51217">
    <property type="entry name" value="UVRD_HELICASE_CTER"/>
    <property type="match status" value="1"/>
</dbReference>
<keyword evidence="8" id="KW-0067">ATP-binding</keyword>
<evidence type="ECO:0000256" key="11">
    <source>
        <dbReference type="ARBA" id="ARBA00023235"/>
    </source>
</evidence>
<evidence type="ECO:0000256" key="9">
    <source>
        <dbReference type="ARBA" id="ARBA00023125"/>
    </source>
</evidence>
<evidence type="ECO:0000256" key="8">
    <source>
        <dbReference type="ARBA" id="ARBA00022840"/>
    </source>
</evidence>
<dbReference type="InterPro" id="IPR027417">
    <property type="entry name" value="P-loop_NTPase"/>
</dbReference>
<keyword evidence="9" id="KW-0238">DNA-binding</keyword>
<feature type="domain" description="UvrD-like helicase ATP-binding" evidence="15">
    <location>
        <begin position="1"/>
        <end position="255"/>
    </location>
</feature>
<evidence type="ECO:0000256" key="3">
    <source>
        <dbReference type="ARBA" id="ARBA00022741"/>
    </source>
</evidence>
<dbReference type="GO" id="GO:0003677">
    <property type="term" value="F:DNA binding"/>
    <property type="evidence" value="ECO:0007669"/>
    <property type="project" value="UniProtKB-KW"/>
</dbReference>